<name>A0A9W7AHZ2_9STRA</name>
<evidence type="ECO:0000313" key="4">
    <source>
        <dbReference type="Proteomes" id="UP001165085"/>
    </source>
</evidence>
<evidence type="ECO:0000313" key="3">
    <source>
        <dbReference type="EMBL" id="GMH69742.1"/>
    </source>
</evidence>
<proteinExistence type="predicted"/>
<evidence type="ECO:0000256" key="1">
    <source>
        <dbReference type="SAM" id="Coils"/>
    </source>
</evidence>
<evidence type="ECO:0000256" key="2">
    <source>
        <dbReference type="SAM" id="MobiDB-lite"/>
    </source>
</evidence>
<dbReference type="Proteomes" id="UP001165085">
    <property type="component" value="Unassembled WGS sequence"/>
</dbReference>
<feature type="region of interest" description="Disordered" evidence="2">
    <location>
        <begin position="107"/>
        <end position="133"/>
    </location>
</feature>
<keyword evidence="4" id="KW-1185">Reference proteome</keyword>
<dbReference type="AlphaFoldDB" id="A0A9W7AHZ2"/>
<feature type="compositionally biased region" description="Basic and acidic residues" evidence="2">
    <location>
        <begin position="83"/>
        <end position="92"/>
    </location>
</feature>
<keyword evidence="1" id="KW-0175">Coiled coil</keyword>
<dbReference type="EMBL" id="BRXY01000134">
    <property type="protein sequence ID" value="GMH69742.1"/>
    <property type="molecule type" value="Genomic_DNA"/>
</dbReference>
<gene>
    <name evidence="3" type="ORF">TrST_g3800</name>
</gene>
<sequence>MADTHVHPPPSIEGLQAELKAAVSALEAEREANKSLSAKLMEKEKAVAQFEGVVAQDKIRALSEGYDDLQRNLPKTTSELEEELKKSRERNSDLQQEVEFLRLQQATSTPLTSPSPPAASAGLPHDLQGGQDHPTTLHRTNADLRNEGKLGALNIDELRMELQTQKKLLKKVKDEAESEVAAALRREEAALRREEAALRREEAALRENAASEEERKKFTAVMSQLGEEGDTLQKKLRRLDGADTSSAHARPLDWSTPGVQKVGGNMLVKNTTTNTCVFSLVVHEVPEALLEALLGNQTKVGKMLFQKVLEEGVAYWIFMFEGTKSCELLLRMRVEKRDDEEGLLIRVESVDEEELGATSLPNPHSTASKKLRILLKQGTIFLQPLQFGQTLFTFTAQVDIVARALR</sequence>
<feature type="coiled-coil region" evidence="1">
    <location>
        <begin position="155"/>
        <end position="215"/>
    </location>
</feature>
<accession>A0A9W7AHZ2</accession>
<organism evidence="3 4">
    <name type="scientific">Triparma strigata</name>
    <dbReference type="NCBI Taxonomy" id="1606541"/>
    <lineage>
        <taxon>Eukaryota</taxon>
        <taxon>Sar</taxon>
        <taxon>Stramenopiles</taxon>
        <taxon>Ochrophyta</taxon>
        <taxon>Bolidophyceae</taxon>
        <taxon>Parmales</taxon>
        <taxon>Triparmaceae</taxon>
        <taxon>Triparma</taxon>
    </lineage>
</organism>
<comment type="caution">
    <text evidence="3">The sequence shown here is derived from an EMBL/GenBank/DDBJ whole genome shotgun (WGS) entry which is preliminary data.</text>
</comment>
<dbReference type="OrthoDB" id="10489318at2759"/>
<reference evidence="4" key="1">
    <citation type="journal article" date="2023" name="Commun. Biol.">
        <title>Genome analysis of Parmales, the sister group of diatoms, reveals the evolutionary specialization of diatoms from phago-mixotrophs to photoautotrophs.</title>
        <authorList>
            <person name="Ban H."/>
            <person name="Sato S."/>
            <person name="Yoshikawa S."/>
            <person name="Yamada K."/>
            <person name="Nakamura Y."/>
            <person name="Ichinomiya M."/>
            <person name="Sato N."/>
            <person name="Blanc-Mathieu R."/>
            <person name="Endo H."/>
            <person name="Kuwata A."/>
            <person name="Ogata H."/>
        </authorList>
    </citation>
    <scope>NUCLEOTIDE SEQUENCE [LARGE SCALE GENOMIC DNA]</scope>
    <source>
        <strain evidence="4">NIES 3701</strain>
    </source>
</reference>
<protein>
    <submittedName>
        <fullName evidence="3">Uncharacterized protein</fullName>
    </submittedName>
</protein>
<feature type="region of interest" description="Disordered" evidence="2">
    <location>
        <begin position="65"/>
        <end position="95"/>
    </location>
</feature>